<dbReference type="Proteomes" id="UP000013827">
    <property type="component" value="Unassembled WGS sequence"/>
</dbReference>
<dbReference type="KEGG" id="ehx:EMIHUDRAFT_203571"/>
<dbReference type="AlphaFoldDB" id="A0A0D3K2W8"/>
<protein>
    <recommendedName>
        <fullName evidence="5">HTTM domain-containing protein</fullName>
    </recommendedName>
</protein>
<keyword evidence="2" id="KW-0812">Transmembrane</keyword>
<dbReference type="HOGENOM" id="CLU_019724_0_0_1"/>
<name>A0A0D3K2W8_EMIH1</name>
<feature type="compositionally biased region" description="Basic and acidic residues" evidence="1">
    <location>
        <begin position="432"/>
        <end position="457"/>
    </location>
</feature>
<evidence type="ECO:0000256" key="1">
    <source>
        <dbReference type="SAM" id="MobiDB-lite"/>
    </source>
</evidence>
<proteinExistence type="predicted"/>
<reference evidence="4" key="1">
    <citation type="journal article" date="2013" name="Nature">
        <title>Pan genome of the phytoplankton Emiliania underpins its global distribution.</title>
        <authorList>
            <person name="Read B.A."/>
            <person name="Kegel J."/>
            <person name="Klute M.J."/>
            <person name="Kuo A."/>
            <person name="Lefebvre S.C."/>
            <person name="Maumus F."/>
            <person name="Mayer C."/>
            <person name="Miller J."/>
            <person name="Monier A."/>
            <person name="Salamov A."/>
            <person name="Young J."/>
            <person name="Aguilar M."/>
            <person name="Claverie J.M."/>
            <person name="Frickenhaus S."/>
            <person name="Gonzalez K."/>
            <person name="Herman E.K."/>
            <person name="Lin Y.C."/>
            <person name="Napier J."/>
            <person name="Ogata H."/>
            <person name="Sarno A.F."/>
            <person name="Shmutz J."/>
            <person name="Schroeder D."/>
            <person name="de Vargas C."/>
            <person name="Verret F."/>
            <person name="von Dassow P."/>
            <person name="Valentin K."/>
            <person name="Van de Peer Y."/>
            <person name="Wheeler G."/>
            <person name="Dacks J.B."/>
            <person name="Delwiche C.F."/>
            <person name="Dyhrman S.T."/>
            <person name="Glockner G."/>
            <person name="John U."/>
            <person name="Richards T."/>
            <person name="Worden A.Z."/>
            <person name="Zhang X."/>
            <person name="Grigoriev I.V."/>
            <person name="Allen A.E."/>
            <person name="Bidle K."/>
            <person name="Borodovsky M."/>
            <person name="Bowler C."/>
            <person name="Brownlee C."/>
            <person name="Cock J.M."/>
            <person name="Elias M."/>
            <person name="Gladyshev V.N."/>
            <person name="Groth M."/>
            <person name="Guda C."/>
            <person name="Hadaegh A."/>
            <person name="Iglesias-Rodriguez M.D."/>
            <person name="Jenkins J."/>
            <person name="Jones B.M."/>
            <person name="Lawson T."/>
            <person name="Leese F."/>
            <person name="Lindquist E."/>
            <person name="Lobanov A."/>
            <person name="Lomsadze A."/>
            <person name="Malik S.B."/>
            <person name="Marsh M.E."/>
            <person name="Mackinder L."/>
            <person name="Mock T."/>
            <person name="Mueller-Roeber B."/>
            <person name="Pagarete A."/>
            <person name="Parker M."/>
            <person name="Probert I."/>
            <person name="Quesneville H."/>
            <person name="Raines C."/>
            <person name="Rensing S.A."/>
            <person name="Riano-Pachon D.M."/>
            <person name="Richier S."/>
            <person name="Rokitta S."/>
            <person name="Shiraiwa Y."/>
            <person name="Soanes D.M."/>
            <person name="van der Giezen M."/>
            <person name="Wahlund T.M."/>
            <person name="Williams B."/>
            <person name="Wilson W."/>
            <person name="Wolfe G."/>
            <person name="Wurch L.L."/>
        </authorList>
    </citation>
    <scope>NUCLEOTIDE SEQUENCE</scope>
</reference>
<accession>A0A0D3K2W8</accession>
<organism evidence="3 4">
    <name type="scientific">Emiliania huxleyi (strain CCMP1516)</name>
    <dbReference type="NCBI Taxonomy" id="280463"/>
    <lineage>
        <taxon>Eukaryota</taxon>
        <taxon>Haptista</taxon>
        <taxon>Haptophyta</taxon>
        <taxon>Prymnesiophyceae</taxon>
        <taxon>Isochrysidales</taxon>
        <taxon>Noelaerhabdaceae</taxon>
        <taxon>Emiliania</taxon>
    </lineage>
</organism>
<feature type="region of interest" description="Disordered" evidence="1">
    <location>
        <begin position="430"/>
        <end position="477"/>
    </location>
</feature>
<feature type="transmembrane region" description="Helical" evidence="2">
    <location>
        <begin position="157"/>
        <end position="179"/>
    </location>
</feature>
<keyword evidence="4" id="KW-1185">Reference proteome</keyword>
<feature type="region of interest" description="Disordered" evidence="1">
    <location>
        <begin position="1"/>
        <end position="26"/>
    </location>
</feature>
<evidence type="ECO:0000313" key="3">
    <source>
        <dbReference type="EnsemblProtists" id="EOD30103"/>
    </source>
</evidence>
<keyword evidence="2" id="KW-1133">Transmembrane helix</keyword>
<sequence>MATPTRVQPARKAKATPPRDVIRGEHGADTRFEGPDLLSTYLLLWSIQSFVTVKRYLQDAIYFFLGSSVVATPALSFEALTGPIGVLAAATQSLGVGVLAHLIFVAAKLRRQPLQFNSDIWCLATDAAVLVVGTVHLARRDSRRRGAAAAGTRRDDLVLAFAPAVRCMFGAFYLGAGLWKLNTSHLGASTSCSVIYLISMLDAYAPRVADASPRLLRLVADSAGALTCVLETSIGLLLLAPSRRLQRCGVALGVVLHAGICFTPPPNNIGSFSAVAVMRYFCAVPHGAHRAVLWARGRALTVGAALAATCAVASGRVPGAIDDLQSAVFAAISAVLLAGCVVEARAADGDHNDDAKRAPRPPAPPAPAVKRAQRACTAMALVYAFGLPVLGLQDMGNVTPVLRPTATARLRALGHAGREFLPLVGRVYGPRPDVDGSTRGPEDDRGAPKAAAEEAKAAKTKTAVADSSNPSVPAEGRVPAPAYTVHALELRRLISEARQRDTNFSITYARLPSQSGGGGGIDWASAATAGTPVTYTHQAGVGGGEERCVVNASGRACAADEPALLPWPPAGPRWAVALLLRVLVFYPVPVLPGFVEMACCDG</sequence>
<evidence type="ECO:0000256" key="2">
    <source>
        <dbReference type="SAM" id="Phobius"/>
    </source>
</evidence>
<reference evidence="3" key="2">
    <citation type="submission" date="2024-10" db="UniProtKB">
        <authorList>
            <consortium name="EnsemblProtists"/>
        </authorList>
    </citation>
    <scope>IDENTIFICATION</scope>
</reference>
<feature type="transmembrane region" description="Helical" evidence="2">
    <location>
        <begin position="84"/>
        <end position="106"/>
    </location>
</feature>
<evidence type="ECO:0008006" key="5">
    <source>
        <dbReference type="Google" id="ProtNLM"/>
    </source>
</evidence>
<feature type="region of interest" description="Disordered" evidence="1">
    <location>
        <begin position="349"/>
        <end position="370"/>
    </location>
</feature>
<dbReference type="PaxDb" id="2903-EOD30103"/>
<keyword evidence="2" id="KW-0472">Membrane</keyword>
<evidence type="ECO:0000313" key="4">
    <source>
        <dbReference type="Proteomes" id="UP000013827"/>
    </source>
</evidence>
<dbReference type="EnsemblProtists" id="EOD30103">
    <property type="protein sequence ID" value="EOD30103"/>
    <property type="gene ID" value="EMIHUDRAFT_203571"/>
</dbReference>
<feature type="transmembrane region" description="Helical" evidence="2">
    <location>
        <begin position="60"/>
        <end position="77"/>
    </location>
</feature>
<dbReference type="GeneID" id="17275377"/>
<dbReference type="RefSeq" id="XP_005782532.1">
    <property type="nucleotide sequence ID" value="XM_005782475.1"/>
</dbReference>